<dbReference type="InterPro" id="IPR020806">
    <property type="entry name" value="PKS_PP-bd"/>
</dbReference>
<evidence type="ECO:0000256" key="7">
    <source>
        <dbReference type="ARBA" id="ARBA00023268"/>
    </source>
</evidence>
<dbReference type="SUPFAM" id="SSF50129">
    <property type="entry name" value="GroES-like"/>
    <property type="match status" value="1"/>
</dbReference>
<dbReference type="InterPro" id="IPR020807">
    <property type="entry name" value="PKS_DH"/>
</dbReference>
<dbReference type="InterPro" id="IPR014043">
    <property type="entry name" value="Acyl_transferase_dom"/>
</dbReference>
<evidence type="ECO:0000313" key="14">
    <source>
        <dbReference type="Proteomes" id="UP001147695"/>
    </source>
</evidence>
<dbReference type="Gene3D" id="1.10.1200.10">
    <property type="entry name" value="ACP-like"/>
    <property type="match status" value="1"/>
</dbReference>
<dbReference type="InterPro" id="IPR020843">
    <property type="entry name" value="ER"/>
</dbReference>
<dbReference type="Gene3D" id="3.40.366.10">
    <property type="entry name" value="Malonyl-Coenzyme A Acyl Carrier Protein, domain 2"/>
    <property type="match status" value="1"/>
</dbReference>
<dbReference type="InterPro" id="IPR014031">
    <property type="entry name" value="Ketoacyl_synth_C"/>
</dbReference>
<keyword evidence="4" id="KW-0808">Transferase</keyword>
<dbReference type="SMART" id="SM00823">
    <property type="entry name" value="PKS_PP"/>
    <property type="match status" value="1"/>
</dbReference>
<dbReference type="Pfam" id="PF08240">
    <property type="entry name" value="ADH_N"/>
    <property type="match status" value="1"/>
</dbReference>
<dbReference type="SUPFAM" id="SSF47336">
    <property type="entry name" value="ACP-like"/>
    <property type="match status" value="1"/>
</dbReference>
<dbReference type="CDD" id="cd05274">
    <property type="entry name" value="KR_FAS_SDR_x"/>
    <property type="match status" value="1"/>
</dbReference>
<dbReference type="InterPro" id="IPR049900">
    <property type="entry name" value="PKS_mFAS_DH"/>
</dbReference>
<evidence type="ECO:0000259" key="12">
    <source>
        <dbReference type="PROSITE" id="PS52019"/>
    </source>
</evidence>
<keyword evidence="5" id="KW-0521">NADP</keyword>
<evidence type="ECO:0000256" key="4">
    <source>
        <dbReference type="ARBA" id="ARBA00022679"/>
    </source>
</evidence>
<dbReference type="GO" id="GO:0004312">
    <property type="term" value="F:fatty acid synthase activity"/>
    <property type="evidence" value="ECO:0007669"/>
    <property type="project" value="TreeGrafter"/>
</dbReference>
<dbReference type="Pfam" id="PF02801">
    <property type="entry name" value="Ketoacyl-synt_C"/>
    <property type="match status" value="1"/>
</dbReference>
<dbReference type="Pfam" id="PF14765">
    <property type="entry name" value="PS-DH"/>
    <property type="match status" value="1"/>
</dbReference>
<dbReference type="InterPro" id="IPR049551">
    <property type="entry name" value="PKS_DH_C"/>
</dbReference>
<dbReference type="InterPro" id="IPR020841">
    <property type="entry name" value="PKS_Beta-ketoAc_synthase_dom"/>
</dbReference>
<dbReference type="CDD" id="cd05195">
    <property type="entry name" value="enoyl_red"/>
    <property type="match status" value="1"/>
</dbReference>
<dbReference type="SUPFAM" id="SSF53901">
    <property type="entry name" value="Thiolase-like"/>
    <property type="match status" value="1"/>
</dbReference>
<dbReference type="InterPro" id="IPR014030">
    <property type="entry name" value="Ketoacyl_synth_N"/>
</dbReference>
<dbReference type="Pfam" id="PF00698">
    <property type="entry name" value="Acyl_transf_1"/>
    <property type="match status" value="1"/>
</dbReference>
<dbReference type="Proteomes" id="UP001147695">
    <property type="component" value="Unassembled WGS sequence"/>
</dbReference>
<dbReference type="InterPro" id="IPR042104">
    <property type="entry name" value="PKS_dehydratase_sf"/>
</dbReference>
<dbReference type="SMART" id="SM00822">
    <property type="entry name" value="PKS_KR"/>
    <property type="match status" value="1"/>
</dbReference>
<dbReference type="InterPro" id="IPR016036">
    <property type="entry name" value="Malonyl_transacylase_ACP-bd"/>
</dbReference>
<keyword evidence="1" id="KW-0596">Phosphopantetheine</keyword>
<dbReference type="GO" id="GO:0004315">
    <property type="term" value="F:3-oxoacyl-[acyl-carrier-protein] synthase activity"/>
    <property type="evidence" value="ECO:0007669"/>
    <property type="project" value="InterPro"/>
</dbReference>
<dbReference type="SUPFAM" id="SSF55048">
    <property type="entry name" value="Probable ACP-binding domain of malonyl-CoA ACP transacylase"/>
    <property type="match status" value="1"/>
</dbReference>
<feature type="domain" description="Carrier" evidence="10">
    <location>
        <begin position="2458"/>
        <end position="2535"/>
    </location>
</feature>
<evidence type="ECO:0000259" key="10">
    <source>
        <dbReference type="PROSITE" id="PS50075"/>
    </source>
</evidence>
<dbReference type="InterPro" id="IPR001227">
    <property type="entry name" value="Ac_transferase_dom_sf"/>
</dbReference>
<dbReference type="EMBL" id="JAPZBQ010000005">
    <property type="protein sequence ID" value="KAJ5330123.1"/>
    <property type="molecule type" value="Genomic_DNA"/>
</dbReference>
<dbReference type="Gene3D" id="3.40.47.10">
    <property type="match status" value="1"/>
</dbReference>
<keyword evidence="3" id="KW-0489">Methyltransferase</keyword>
<feature type="active site" description="Proton acceptor; for dehydratase activity" evidence="9">
    <location>
        <position position="1008"/>
    </location>
</feature>
<accession>A0A9W9UBM3</accession>
<keyword evidence="7" id="KW-0511">Multifunctional enzyme</keyword>
<dbReference type="InterPro" id="IPR006162">
    <property type="entry name" value="Ppantetheine_attach_site"/>
</dbReference>
<dbReference type="SMART" id="SM00826">
    <property type="entry name" value="PKS_DH"/>
    <property type="match status" value="1"/>
</dbReference>
<dbReference type="PROSITE" id="PS00606">
    <property type="entry name" value="KS3_1"/>
    <property type="match status" value="1"/>
</dbReference>
<dbReference type="InterPro" id="IPR016035">
    <property type="entry name" value="Acyl_Trfase/lysoPLipase"/>
</dbReference>
<dbReference type="Gene3D" id="3.40.50.150">
    <property type="entry name" value="Vaccinia Virus protein VP39"/>
    <property type="match status" value="1"/>
</dbReference>
<dbReference type="InterPro" id="IPR036291">
    <property type="entry name" value="NAD(P)-bd_dom_sf"/>
</dbReference>
<evidence type="ECO:0000256" key="3">
    <source>
        <dbReference type="ARBA" id="ARBA00022603"/>
    </source>
</evidence>
<feature type="region of interest" description="C-terminal hotdog fold" evidence="9">
    <location>
        <begin position="1139"/>
        <end position="1289"/>
    </location>
</feature>
<organism evidence="13 14">
    <name type="scientific">Penicillium brevicompactum</name>
    <dbReference type="NCBI Taxonomy" id="5074"/>
    <lineage>
        <taxon>Eukaryota</taxon>
        <taxon>Fungi</taxon>
        <taxon>Dikarya</taxon>
        <taxon>Ascomycota</taxon>
        <taxon>Pezizomycotina</taxon>
        <taxon>Eurotiomycetes</taxon>
        <taxon>Eurotiomycetidae</taxon>
        <taxon>Eurotiales</taxon>
        <taxon>Aspergillaceae</taxon>
        <taxon>Penicillium</taxon>
    </lineage>
</organism>
<dbReference type="Gene3D" id="3.30.70.3290">
    <property type="match status" value="1"/>
</dbReference>
<dbReference type="GO" id="GO:0030639">
    <property type="term" value="P:polyketide biosynthetic process"/>
    <property type="evidence" value="ECO:0007669"/>
    <property type="project" value="UniProtKB-ARBA"/>
</dbReference>
<dbReference type="GO" id="GO:0016491">
    <property type="term" value="F:oxidoreductase activity"/>
    <property type="evidence" value="ECO:0007669"/>
    <property type="project" value="UniProtKB-KW"/>
</dbReference>
<dbReference type="InterPro" id="IPR050091">
    <property type="entry name" value="PKS_NRPS_Biosynth_Enz"/>
</dbReference>
<dbReference type="InterPro" id="IPR009081">
    <property type="entry name" value="PP-bd_ACP"/>
</dbReference>
<dbReference type="FunFam" id="3.40.50.720:FF:000209">
    <property type="entry name" value="Polyketide synthase Pks12"/>
    <property type="match status" value="1"/>
</dbReference>
<keyword evidence="6" id="KW-0560">Oxidoreductase</keyword>
<dbReference type="GO" id="GO:0031177">
    <property type="term" value="F:phosphopantetheine binding"/>
    <property type="evidence" value="ECO:0007669"/>
    <property type="project" value="InterPro"/>
</dbReference>
<dbReference type="GO" id="GO:0032259">
    <property type="term" value="P:methylation"/>
    <property type="evidence" value="ECO:0007669"/>
    <property type="project" value="UniProtKB-KW"/>
</dbReference>
<dbReference type="CDD" id="cd00833">
    <property type="entry name" value="PKS"/>
    <property type="match status" value="1"/>
</dbReference>
<dbReference type="InterPro" id="IPR013154">
    <property type="entry name" value="ADH-like_N"/>
</dbReference>
<evidence type="ECO:0000256" key="6">
    <source>
        <dbReference type="ARBA" id="ARBA00023002"/>
    </source>
</evidence>
<dbReference type="GO" id="GO:0008270">
    <property type="term" value="F:zinc ion binding"/>
    <property type="evidence" value="ECO:0007669"/>
    <property type="project" value="InterPro"/>
</dbReference>
<dbReference type="Gene3D" id="3.40.50.720">
    <property type="entry name" value="NAD(P)-binding Rossmann-like Domain"/>
    <property type="match status" value="1"/>
</dbReference>
<dbReference type="PANTHER" id="PTHR43775:SF29">
    <property type="entry name" value="ASPERFURANONE POLYKETIDE SYNTHASE AFOG-RELATED"/>
    <property type="match status" value="1"/>
</dbReference>
<dbReference type="PROSITE" id="PS52004">
    <property type="entry name" value="KS3_2"/>
    <property type="match status" value="1"/>
</dbReference>
<dbReference type="InterPro" id="IPR016039">
    <property type="entry name" value="Thiolase-like"/>
</dbReference>
<dbReference type="SUPFAM" id="SSF53335">
    <property type="entry name" value="S-adenosyl-L-methionine-dependent methyltransferases"/>
    <property type="match status" value="1"/>
</dbReference>
<dbReference type="PANTHER" id="PTHR43775">
    <property type="entry name" value="FATTY ACID SYNTHASE"/>
    <property type="match status" value="1"/>
</dbReference>
<dbReference type="PROSITE" id="PS00012">
    <property type="entry name" value="PHOSPHOPANTETHEINE"/>
    <property type="match status" value="1"/>
</dbReference>
<dbReference type="SUPFAM" id="SSF51735">
    <property type="entry name" value="NAD(P)-binding Rossmann-fold domains"/>
    <property type="match status" value="2"/>
</dbReference>
<dbReference type="Pfam" id="PF13602">
    <property type="entry name" value="ADH_zinc_N_2"/>
    <property type="match status" value="1"/>
</dbReference>
<keyword evidence="8" id="KW-0012">Acyltransferase</keyword>
<protein>
    <submittedName>
        <fullName evidence="13">Uncharacterized protein</fullName>
    </submittedName>
</protein>
<dbReference type="InterPro" id="IPR029063">
    <property type="entry name" value="SAM-dependent_MTases_sf"/>
</dbReference>
<feature type="domain" description="Ketosynthase family 3 (KS3)" evidence="11">
    <location>
        <begin position="8"/>
        <end position="431"/>
    </location>
</feature>
<dbReference type="InterPro" id="IPR018201">
    <property type="entry name" value="Ketoacyl_synth_AS"/>
</dbReference>
<dbReference type="SMART" id="SM00829">
    <property type="entry name" value="PKS_ER"/>
    <property type="match status" value="1"/>
</dbReference>
<dbReference type="InterPro" id="IPR013968">
    <property type="entry name" value="PKS_KR"/>
</dbReference>
<dbReference type="SMART" id="SM00825">
    <property type="entry name" value="PKS_KS"/>
    <property type="match status" value="1"/>
</dbReference>
<dbReference type="InterPro" id="IPR049552">
    <property type="entry name" value="PKS_DH_N"/>
</dbReference>
<dbReference type="Gene3D" id="3.10.129.110">
    <property type="entry name" value="Polyketide synthase dehydratase"/>
    <property type="match status" value="1"/>
</dbReference>
<feature type="domain" description="PKS/mFAS DH" evidence="12">
    <location>
        <begin position="976"/>
        <end position="1289"/>
    </location>
</feature>
<dbReference type="GO" id="GO:0008168">
    <property type="term" value="F:methyltransferase activity"/>
    <property type="evidence" value="ECO:0007669"/>
    <property type="project" value="UniProtKB-KW"/>
</dbReference>
<dbReference type="Pfam" id="PF21089">
    <property type="entry name" value="PKS_DH_N"/>
    <property type="match status" value="1"/>
</dbReference>
<dbReference type="InterPro" id="IPR011032">
    <property type="entry name" value="GroES-like_sf"/>
</dbReference>
<evidence type="ECO:0000256" key="9">
    <source>
        <dbReference type="PROSITE-ProRule" id="PRU01363"/>
    </source>
</evidence>
<dbReference type="Gene3D" id="3.90.180.10">
    <property type="entry name" value="Medium-chain alcohol dehydrogenases, catalytic domain"/>
    <property type="match status" value="1"/>
</dbReference>
<dbReference type="SUPFAM" id="SSF52151">
    <property type="entry name" value="FabD/lysophospholipase-like"/>
    <property type="match status" value="1"/>
</dbReference>
<proteinExistence type="predicted"/>
<evidence type="ECO:0000259" key="11">
    <source>
        <dbReference type="PROSITE" id="PS52004"/>
    </source>
</evidence>
<evidence type="ECO:0000256" key="8">
    <source>
        <dbReference type="ARBA" id="ARBA00023315"/>
    </source>
</evidence>
<dbReference type="SMART" id="SM00827">
    <property type="entry name" value="PKS_AT"/>
    <property type="match status" value="1"/>
</dbReference>
<feature type="region of interest" description="N-terminal hotdog fold" evidence="9">
    <location>
        <begin position="976"/>
        <end position="1109"/>
    </location>
</feature>
<dbReference type="GO" id="GO:1901336">
    <property type="term" value="P:lactone biosynthetic process"/>
    <property type="evidence" value="ECO:0007669"/>
    <property type="project" value="UniProtKB-ARBA"/>
</dbReference>
<feature type="active site" description="Proton donor; for dehydratase activity" evidence="9">
    <location>
        <position position="1198"/>
    </location>
</feature>
<name>A0A9W9UBM3_PENBR</name>
<dbReference type="GO" id="GO:0006633">
    <property type="term" value="P:fatty acid biosynthetic process"/>
    <property type="evidence" value="ECO:0007669"/>
    <property type="project" value="InterPro"/>
</dbReference>
<dbReference type="InterPro" id="IPR002364">
    <property type="entry name" value="Quin_OxRdtase/zeta-crystal_CS"/>
</dbReference>
<dbReference type="Pfam" id="PF00109">
    <property type="entry name" value="ketoacyl-synt"/>
    <property type="match status" value="1"/>
</dbReference>
<reference evidence="13" key="1">
    <citation type="submission" date="2022-12" db="EMBL/GenBank/DDBJ databases">
        <authorList>
            <person name="Petersen C."/>
        </authorList>
    </citation>
    <scope>NUCLEOTIDE SEQUENCE</scope>
    <source>
        <strain evidence="13">IBT 35673</strain>
    </source>
</reference>
<gene>
    <name evidence="13" type="ORF">N7452_010513</name>
</gene>
<dbReference type="PROSITE" id="PS01162">
    <property type="entry name" value="QOR_ZETA_CRYSTAL"/>
    <property type="match status" value="1"/>
</dbReference>
<dbReference type="InterPro" id="IPR036736">
    <property type="entry name" value="ACP-like_sf"/>
</dbReference>
<reference evidence="13" key="2">
    <citation type="journal article" date="2023" name="IMA Fungus">
        <title>Comparative genomic study of the Penicillium genus elucidates a diverse pangenome and 15 lateral gene transfer events.</title>
        <authorList>
            <person name="Petersen C."/>
            <person name="Sorensen T."/>
            <person name="Nielsen M.R."/>
            <person name="Sondergaard T.E."/>
            <person name="Sorensen J.L."/>
            <person name="Fitzpatrick D.A."/>
            <person name="Frisvad J.C."/>
            <person name="Nielsen K.L."/>
        </authorList>
    </citation>
    <scope>NUCLEOTIDE SEQUENCE</scope>
    <source>
        <strain evidence="13">IBT 35673</strain>
    </source>
</reference>
<evidence type="ECO:0000256" key="5">
    <source>
        <dbReference type="ARBA" id="ARBA00022857"/>
    </source>
</evidence>
<dbReference type="PROSITE" id="PS52019">
    <property type="entry name" value="PKS_MFAS_DH"/>
    <property type="match status" value="1"/>
</dbReference>
<evidence type="ECO:0000256" key="2">
    <source>
        <dbReference type="ARBA" id="ARBA00022553"/>
    </source>
</evidence>
<dbReference type="PROSITE" id="PS50075">
    <property type="entry name" value="CARRIER"/>
    <property type="match status" value="1"/>
</dbReference>
<dbReference type="Pfam" id="PF23297">
    <property type="entry name" value="ACP_SdgA_C"/>
    <property type="match status" value="1"/>
</dbReference>
<dbReference type="InterPro" id="IPR057326">
    <property type="entry name" value="KR_dom"/>
</dbReference>
<evidence type="ECO:0000256" key="1">
    <source>
        <dbReference type="ARBA" id="ARBA00022450"/>
    </source>
</evidence>
<keyword evidence="2" id="KW-0597">Phosphoprotein</keyword>
<comment type="caution">
    <text evidence="13">The sequence shown here is derived from an EMBL/GenBank/DDBJ whole genome shotgun (WGS) entry which is preliminary data.</text>
</comment>
<evidence type="ECO:0000313" key="13">
    <source>
        <dbReference type="EMBL" id="KAJ5330123.1"/>
    </source>
</evidence>
<dbReference type="Pfam" id="PF08659">
    <property type="entry name" value="KR"/>
    <property type="match status" value="1"/>
</dbReference>
<sequence length="2543" mass="279283">MSTSEQRNSPLAVVGLSLKFPQDAVSPESFWNMLVEGRCASTEFPPDRLNIDAYHNPDTSRLDTLSMRGGHFMTEDLGLFDAPFFSITAAEAEAMEPQQRLVLEAAYRALENAGLTMKNIAKSKTCVFAGSTGHDYLMLNVKDPQYLQKWDITGTTSNMVPNRVSWFFNLVGPSAAIDTACSSSLMALDMTCQSIWSGDSTMGLAVGSNILLSLETTLMMDNLGLLSKDSRCHSFDSRGNGYARGEGVGVLVIKPLADALRDGDTIRSVIRASASNQDGRTPGITQPSPELQAQLIQDTYRKEGLDMAATRYFEAHGTGTAVGDPIEVKAIGSIFREHRSPSDPLYMSVRRFSGSVKSNIGHLEGGSGVAGVIKTVLALEKGIIPPTAIDDSFFNIKFPQTALPWPSEGLRRASVSSFGYGGSNTHIVLDDAYNYLKLNNLQGNCNSMIPNQSTMCKDHGASEVQDVDSGEPGWVSVQKSSDESPKLLVWSTADEKGVARLRETWESHFSPTSTIESQEPAFLNNLAYTLASRRTHHPWRTFVVSDSSNTWATIFEKFAPASQARVSPNMAMIFSGQGAQWFAMGRQLLDVYPVFLQSIEEAGKFLRSLGCEWTPIEELKRSESTSNVNKTEYSQILCTIVQVALVDLLRFLNLVPAVVLGHSSGEVAAAYCARGINRQSAWKVSYYRGNLSSTLENSSDFKGSMLAVALSEQDANSYIEKAAHQFEVLHLSVGCINSPKSVTVTGESTQLDALKLMLDADNIFCRRLKVNLAYHSSQMREIAGRYLEALGELEADYPGHRDCPEMVSSITGRWIEQGEAAKSSHWVNNMISPVRFSDGLAVLCGGASSNSHKKLDGSHRRTRAIDHIVEVGPHSVLQGACKDILKGIQGQRPTEYLSLLVRNISAVDTAFSVFGNLFAAGYPIDLMRVNGQGSAEGCTTLKSLSDLPAYPFNHETKYWHESDISKNHRLRKVGRHDLVGVPDPSCNPFERRWRHFLRVSEMPWIKDHQIDGSILYPGAGMLVMAIEAAKQVAEPGRIIDGFNAQEVKFLAAMRVPNNAHGLESSLYLRPVKGLESKSSGWFEFRVCTYESEAWTENCTGIIQIMYAPNDADSNIEKRHKEELWNNQLQGYSEAVTACTLPVNGSSLYERLQKSGYGYGEAFQLVKYVSLGPQQSQVVADVQRFSSSAGETIHPTTLDAILQTSIWTTVDAEAEEIPTAIPTSIDSLWVSSRFLQAPSSNLLKTYATKSEESTFLGASVDIIALDEPLNQALVSVQGLGTSIVSEPESVQNAVGTTGDICHRFEWKPDPNLLSKTDLRDHCTQGACDVSELADEYRDLDFVIMSRVIETLQALSEQAIHFSKPHLQKYVDWMKHQQSLLAEPSFWLSDETWKARLADSSYVREVESRVMSRNNRGALFVTFGRDLLKLLAGETAPSDHLLQSENMKELYMEEFHESFGIKHFHRYLDLLAHSNPRMKILEIEAGAGSMTDVMIQMLGTDNESRHRKYAQWDYTDTSNSFFAGAQDRFRSEVSRMNFKKLDIEKNPNSQDFECGTYDLVVASLALHASKSLEKALCNARSEPYREMGPCVMEQKWNELLIEAGFSGLDLSLPDFGGLVCHECSILVSTAVEKSTTDSQEPEIEIVYDDSESAQRDVTGHLVRELETIFKSPIRRSTIQQALEYQPNGPLLRVILLELQTSVLSDIQPELFGQLQNLLSSTEHILWVNQGGGIFPSQPQSRLAEGMFRVLKTENSKRRHHLLSLEPQASLTKSQYDHVVNLVKYLASPVAEHADMEYIEHKSVLNVPRVLPANTLNEEICLMASSHQSKIQDFDCQVPLSLNAASPGLLDGFEFTEDETAYLPLEPDEVEVKVECAGINFRDVLIAVGQLKASHTGSEWSGTISRVGDACTRFQVGDSVVGLHNGCFSTSVRMLENGPIVKIPSGISFSDAAAVSVNFATSYIALHNVARIQSGETVLIHSASGGTGQAAIQIAKNAGATVFATVGSESKRKLLMDVYNIPESNIFSSRTTLFSKMIKLKTGGKGVDVILNSLAGESLLASWKCIAPYGRFLEIGKRDILSNQKLPMLKFLDNVTFSGVDLAVMSVERPAVCTAALNSVFASIQEGKLHPSQPINVYGVGEMEKAFRIMQTGQHVGKMVLEMRAHDQVKTGFLLGLKCNICGIRWPGGIGRNIVCWLADRGARHLLLLSRSGGQTEKGKGIIQHLEGRGVKVSAPICDVSNKTSVEDALRQCRSSMPPIKGCIQAAMVLRDALFEGISHQSWQESISPKVQGSWNLHELLPRDMDFFIMLSSIAGILGTTGQANYAAGNTFQDALARHRVGLGEKATSLNLGVIDFAGAVVEDIRLRELWIKQSELPPVTEAHVHGLLSTYCDPRISDPTSLDCQVVVGLSSQAVSSNDQWRRERLVQPLIADESQDGGQQEHSSSRGATSLLQAETLAEANSVVMELFVHKLSAALGIASGDIDANKPLHQYGVDSLVAVELRGWFSKELQADLGVFEIIGGATMASVAQSAARKSKLVKVSEK</sequence>